<keyword evidence="15" id="KW-1185">Reference proteome</keyword>
<keyword evidence="7 10" id="KW-0067">ATP-binding</keyword>
<dbReference type="InterPro" id="IPR027417">
    <property type="entry name" value="P-loop_NTPase"/>
</dbReference>
<dbReference type="GO" id="GO:0006400">
    <property type="term" value="P:tRNA modification"/>
    <property type="evidence" value="ECO:0007669"/>
    <property type="project" value="TreeGrafter"/>
</dbReference>
<comment type="similarity">
    <text evidence="3 10 13">Belongs to the IPP transferase family.</text>
</comment>
<evidence type="ECO:0000313" key="15">
    <source>
        <dbReference type="Proteomes" id="UP001228113"/>
    </source>
</evidence>
<dbReference type="Gene3D" id="3.40.50.300">
    <property type="entry name" value="P-loop containing nucleotide triphosphate hydrolases"/>
    <property type="match status" value="1"/>
</dbReference>
<dbReference type="InterPro" id="IPR018022">
    <property type="entry name" value="IPT"/>
</dbReference>
<organism evidence="14 15">
    <name type="scientific">Mesoterricola sediminis</name>
    <dbReference type="NCBI Taxonomy" id="2927980"/>
    <lineage>
        <taxon>Bacteria</taxon>
        <taxon>Pseudomonadati</taxon>
        <taxon>Acidobacteriota</taxon>
        <taxon>Holophagae</taxon>
        <taxon>Holophagales</taxon>
        <taxon>Holophagaceae</taxon>
        <taxon>Mesoterricola</taxon>
    </lineage>
</organism>
<proteinExistence type="inferred from homology"/>
<evidence type="ECO:0000256" key="9">
    <source>
        <dbReference type="ARBA" id="ARBA00049563"/>
    </source>
</evidence>
<evidence type="ECO:0000256" key="12">
    <source>
        <dbReference type="RuleBase" id="RU003784"/>
    </source>
</evidence>
<dbReference type="AlphaFoldDB" id="A0AA48GTK9"/>
<dbReference type="GO" id="GO:0005524">
    <property type="term" value="F:ATP binding"/>
    <property type="evidence" value="ECO:0007669"/>
    <property type="project" value="UniProtKB-UniRule"/>
</dbReference>
<name>A0AA48GTK9_9BACT</name>
<dbReference type="PANTHER" id="PTHR11088">
    <property type="entry name" value="TRNA DIMETHYLALLYLTRANSFERASE"/>
    <property type="match status" value="1"/>
</dbReference>
<dbReference type="HAMAP" id="MF_00185">
    <property type="entry name" value="IPP_trans"/>
    <property type="match status" value="1"/>
</dbReference>
<dbReference type="GO" id="GO:0052381">
    <property type="term" value="F:tRNA dimethylallyltransferase activity"/>
    <property type="evidence" value="ECO:0007669"/>
    <property type="project" value="UniProtKB-UniRule"/>
</dbReference>
<comment type="subunit">
    <text evidence="10">Monomer.</text>
</comment>
<dbReference type="Pfam" id="PF01715">
    <property type="entry name" value="IPPT"/>
    <property type="match status" value="1"/>
</dbReference>
<comment type="caution">
    <text evidence="10">Lacks conserved residue(s) required for the propagation of feature annotation.</text>
</comment>
<dbReference type="EC" id="2.5.1.75" evidence="10"/>
<sequence length="296" mass="31738">MAEAPGPIAILGPTASGKSALAVAVAARTGGAVVNGDPFQAYAGLAIGTGQPTEAERHGVPHRGYGCLDLATEVNPAGFGAQVRAWLEEGPAPVLVTGSGLYLRGIWNQLTDLPEVPPALTLRVRAWAEALGGPVLHRYLAAVDPARAADLHPNDRSRIQRALALHLATGQRPSRLLSGVIQGVPPGWRAILVLPGRERQRARVAARVRAMVRAGWRREAEAVREAGQEADLRRLKPLGYLDWLDAPRGAEARIIQATQAYAKRQGTWFRNQWPELPVWDPDAEPVEVAMARLGVA</sequence>
<feature type="binding site" evidence="10">
    <location>
        <begin position="12"/>
        <end position="19"/>
    </location>
    <ligand>
        <name>ATP</name>
        <dbReference type="ChEBI" id="CHEBI:30616"/>
    </ligand>
</feature>
<comment type="function">
    <text evidence="2 10 12">Catalyzes the transfer of a dimethylallyl group onto the adenine at position 37 in tRNAs that read codons beginning with uridine, leading to the formation of N6-(dimethylallyl)adenosine (i(6)A).</text>
</comment>
<evidence type="ECO:0000256" key="7">
    <source>
        <dbReference type="ARBA" id="ARBA00022840"/>
    </source>
</evidence>
<keyword evidence="4 10" id="KW-0808">Transferase</keyword>
<evidence type="ECO:0000256" key="2">
    <source>
        <dbReference type="ARBA" id="ARBA00003213"/>
    </source>
</evidence>
<evidence type="ECO:0000256" key="11">
    <source>
        <dbReference type="RuleBase" id="RU003783"/>
    </source>
</evidence>
<dbReference type="SUPFAM" id="SSF52540">
    <property type="entry name" value="P-loop containing nucleoside triphosphate hydrolases"/>
    <property type="match status" value="1"/>
</dbReference>
<evidence type="ECO:0000313" key="14">
    <source>
        <dbReference type="EMBL" id="BDU77499.1"/>
    </source>
</evidence>
<feature type="site" description="Interaction with substrate tRNA" evidence="10">
    <location>
        <position position="99"/>
    </location>
</feature>
<keyword evidence="8 10" id="KW-0460">Magnesium</keyword>
<keyword evidence="6 10" id="KW-0547">Nucleotide-binding</keyword>
<feature type="site" description="Interaction with substrate tRNA" evidence="10">
    <location>
        <position position="123"/>
    </location>
</feature>
<dbReference type="NCBIfam" id="TIGR00174">
    <property type="entry name" value="miaA"/>
    <property type="match status" value="1"/>
</dbReference>
<dbReference type="PANTHER" id="PTHR11088:SF60">
    <property type="entry name" value="TRNA DIMETHYLALLYLTRANSFERASE"/>
    <property type="match status" value="1"/>
</dbReference>
<evidence type="ECO:0000256" key="4">
    <source>
        <dbReference type="ARBA" id="ARBA00022679"/>
    </source>
</evidence>
<evidence type="ECO:0000256" key="1">
    <source>
        <dbReference type="ARBA" id="ARBA00001946"/>
    </source>
</evidence>
<comment type="cofactor">
    <cofactor evidence="1 10">
        <name>Mg(2+)</name>
        <dbReference type="ChEBI" id="CHEBI:18420"/>
    </cofactor>
</comment>
<evidence type="ECO:0000256" key="8">
    <source>
        <dbReference type="ARBA" id="ARBA00022842"/>
    </source>
</evidence>
<accession>A0AA48GTK9</accession>
<evidence type="ECO:0000256" key="6">
    <source>
        <dbReference type="ARBA" id="ARBA00022741"/>
    </source>
</evidence>
<dbReference type="Proteomes" id="UP001228113">
    <property type="component" value="Chromosome"/>
</dbReference>
<dbReference type="RefSeq" id="WP_243346607.1">
    <property type="nucleotide sequence ID" value="NZ_AP027081.1"/>
</dbReference>
<evidence type="ECO:0000256" key="10">
    <source>
        <dbReference type="HAMAP-Rule" id="MF_00185"/>
    </source>
</evidence>
<comment type="catalytic activity">
    <reaction evidence="9 10 11">
        <text>adenosine(37) in tRNA + dimethylallyl diphosphate = N(6)-dimethylallyladenosine(37) in tRNA + diphosphate</text>
        <dbReference type="Rhea" id="RHEA:26482"/>
        <dbReference type="Rhea" id="RHEA-COMP:10162"/>
        <dbReference type="Rhea" id="RHEA-COMP:10375"/>
        <dbReference type="ChEBI" id="CHEBI:33019"/>
        <dbReference type="ChEBI" id="CHEBI:57623"/>
        <dbReference type="ChEBI" id="CHEBI:74411"/>
        <dbReference type="ChEBI" id="CHEBI:74415"/>
        <dbReference type="EC" id="2.5.1.75"/>
    </reaction>
</comment>
<protein>
    <recommendedName>
        <fullName evidence="10">tRNA dimethylallyltransferase</fullName>
        <ecNumber evidence="10">2.5.1.75</ecNumber>
    </recommendedName>
    <alternativeName>
        <fullName evidence="10">Dimethylallyl diphosphate:tRNA dimethylallyltransferase</fullName>
        <shortName evidence="10">DMAPP:tRNA dimethylallyltransferase</shortName>
        <shortName evidence="10">DMATase</shortName>
    </alternativeName>
    <alternativeName>
        <fullName evidence="10">Isopentenyl-diphosphate:tRNA isopentenyltransferase</fullName>
        <shortName evidence="10">IPP transferase</shortName>
        <shortName evidence="10">IPPT</shortName>
        <shortName evidence="10">IPTase</shortName>
    </alternativeName>
</protein>
<reference evidence="14" key="1">
    <citation type="journal article" date="2023" name="Int. J. Syst. Evol. Microbiol.">
        <title>Mesoterricola silvestris gen. nov., sp. nov., Mesoterricola sediminis sp. nov., Geothrix oryzae sp. nov., Geothrix edaphica sp. nov., Geothrix rubra sp. nov., and Geothrix limicola sp. nov., six novel members of Acidobacteriota isolated from soils.</title>
        <authorList>
            <person name="Itoh H."/>
            <person name="Sugisawa Y."/>
            <person name="Mise K."/>
            <person name="Xu Z."/>
            <person name="Kuniyasu M."/>
            <person name="Ushijima N."/>
            <person name="Kawano K."/>
            <person name="Kobayashi E."/>
            <person name="Shiratori Y."/>
            <person name="Masuda Y."/>
            <person name="Senoo K."/>
        </authorList>
    </citation>
    <scope>NUCLEOTIDE SEQUENCE</scope>
    <source>
        <strain evidence="14">W786</strain>
    </source>
</reference>
<dbReference type="EMBL" id="AP027081">
    <property type="protein sequence ID" value="BDU77499.1"/>
    <property type="molecule type" value="Genomic_DNA"/>
</dbReference>
<evidence type="ECO:0000256" key="5">
    <source>
        <dbReference type="ARBA" id="ARBA00022694"/>
    </source>
</evidence>
<gene>
    <name evidence="10 14" type="primary">miaA</name>
    <name evidence="14" type="ORF">METESE_24570</name>
</gene>
<evidence type="ECO:0000256" key="3">
    <source>
        <dbReference type="ARBA" id="ARBA00005842"/>
    </source>
</evidence>
<keyword evidence="5 10" id="KW-0819">tRNA processing</keyword>
<dbReference type="InterPro" id="IPR039657">
    <property type="entry name" value="Dimethylallyltransferase"/>
</dbReference>
<dbReference type="Gene3D" id="1.10.20.140">
    <property type="match status" value="1"/>
</dbReference>
<evidence type="ECO:0000256" key="13">
    <source>
        <dbReference type="RuleBase" id="RU003785"/>
    </source>
</evidence>
<dbReference type="KEGG" id="msea:METESE_24570"/>
<feature type="binding site" evidence="10">
    <location>
        <begin position="14"/>
        <end position="19"/>
    </location>
    <ligand>
        <name>substrate</name>
    </ligand>
</feature>